<dbReference type="EMBL" id="FNRF01000002">
    <property type="protein sequence ID" value="SEA41818.1"/>
    <property type="molecule type" value="Genomic_DNA"/>
</dbReference>
<dbReference type="Gene3D" id="3.30.2010.10">
    <property type="entry name" value="Metalloproteases ('zincins'), catalytic domain"/>
    <property type="match status" value="1"/>
</dbReference>
<dbReference type="InterPro" id="IPR053136">
    <property type="entry name" value="UTP_pyrophosphatase-like"/>
</dbReference>
<evidence type="ECO:0000313" key="3">
    <source>
        <dbReference type="Proteomes" id="UP000182257"/>
    </source>
</evidence>
<dbReference type="Pfam" id="PF01863">
    <property type="entry name" value="YgjP-like"/>
    <property type="match status" value="2"/>
</dbReference>
<sequence>MAIQVTYRRTRRLSMRIVKNGDVHVSALIGMPKKEVERFIEEHRDWITEARKKTYESQKRRANFYNKLPLKTREQADDAQRRLKALIEPMVERHSKEMGVKPSVVYYKAMISRWGVCKVNDKSICFSAYLLLLPEWCVEHVVVHELCHLLEPSHNARFHALMDKYFPRWKEARKATRQICKMEEDEDD</sequence>
<protein>
    <recommendedName>
        <fullName evidence="1">YgjP-like metallopeptidase domain-containing protein</fullName>
    </recommendedName>
</protein>
<dbReference type="InterPro" id="IPR002725">
    <property type="entry name" value="YgjP-like_metallopeptidase"/>
</dbReference>
<dbReference type="PANTHER" id="PTHR30399:SF1">
    <property type="entry name" value="UTP PYROPHOSPHATASE"/>
    <property type="match status" value="1"/>
</dbReference>
<dbReference type="PANTHER" id="PTHR30399">
    <property type="entry name" value="UNCHARACTERIZED PROTEIN YGJP"/>
    <property type="match status" value="1"/>
</dbReference>
<feature type="domain" description="YgjP-like metallopeptidase" evidence="1">
    <location>
        <begin position="78"/>
        <end position="175"/>
    </location>
</feature>
<dbReference type="Proteomes" id="UP000182257">
    <property type="component" value="Unassembled WGS sequence"/>
</dbReference>
<dbReference type="OrthoDB" id="9811177at2"/>
<evidence type="ECO:0000313" key="2">
    <source>
        <dbReference type="EMBL" id="SEA41818.1"/>
    </source>
</evidence>
<organism evidence="2 3">
    <name type="scientific">Xylanibacter ruminicola</name>
    <name type="common">Prevotella ruminicola</name>
    <dbReference type="NCBI Taxonomy" id="839"/>
    <lineage>
        <taxon>Bacteria</taxon>
        <taxon>Pseudomonadati</taxon>
        <taxon>Bacteroidota</taxon>
        <taxon>Bacteroidia</taxon>
        <taxon>Bacteroidales</taxon>
        <taxon>Prevotellaceae</taxon>
        <taxon>Xylanibacter</taxon>
    </lineage>
</organism>
<dbReference type="AlphaFoldDB" id="A0A1H4B197"/>
<name>A0A1H4B197_XYLRU</name>
<dbReference type="CDD" id="cd07344">
    <property type="entry name" value="M48_yhfN_like"/>
    <property type="match status" value="1"/>
</dbReference>
<gene>
    <name evidence="2" type="ORF">SAMN05216462_1469</name>
</gene>
<evidence type="ECO:0000259" key="1">
    <source>
        <dbReference type="Pfam" id="PF01863"/>
    </source>
</evidence>
<feature type="domain" description="YgjP-like metallopeptidase" evidence="1">
    <location>
        <begin position="11"/>
        <end position="61"/>
    </location>
</feature>
<reference evidence="2 3" key="1">
    <citation type="submission" date="2016-10" db="EMBL/GenBank/DDBJ databases">
        <authorList>
            <person name="de Groot N.N."/>
        </authorList>
    </citation>
    <scope>NUCLEOTIDE SEQUENCE [LARGE SCALE GENOMIC DNA]</scope>
    <source>
        <strain evidence="2 3">D31d</strain>
    </source>
</reference>
<accession>A0A1H4B197</accession>
<proteinExistence type="predicted"/>